<dbReference type="PANTHER" id="PTHR13847">
    <property type="entry name" value="SARCOSINE DEHYDROGENASE-RELATED"/>
    <property type="match status" value="1"/>
</dbReference>
<dbReference type="AlphaFoldDB" id="A0AAN8I130"/>
<protein>
    <recommendedName>
        <fullName evidence="1">FAD dependent oxidoreductase domain-containing protein</fullName>
    </recommendedName>
</protein>
<evidence type="ECO:0000259" key="1">
    <source>
        <dbReference type="Pfam" id="PF01266"/>
    </source>
</evidence>
<dbReference type="GO" id="GO:0005737">
    <property type="term" value="C:cytoplasm"/>
    <property type="evidence" value="ECO:0007669"/>
    <property type="project" value="TreeGrafter"/>
</dbReference>
<feature type="domain" description="FAD dependent oxidoreductase" evidence="1">
    <location>
        <begin position="57"/>
        <end position="458"/>
    </location>
</feature>
<dbReference type="Pfam" id="PF01266">
    <property type="entry name" value="DAO"/>
    <property type="match status" value="1"/>
</dbReference>
<dbReference type="SUPFAM" id="SSF51905">
    <property type="entry name" value="FAD/NAD(P)-binding domain"/>
    <property type="match status" value="1"/>
</dbReference>
<dbReference type="Gene3D" id="3.50.50.60">
    <property type="entry name" value="FAD/NAD(P)-binding domain"/>
    <property type="match status" value="1"/>
</dbReference>
<evidence type="ECO:0000313" key="3">
    <source>
        <dbReference type="Proteomes" id="UP001316803"/>
    </source>
</evidence>
<gene>
    <name evidence="2" type="ORF">OHC33_011069</name>
</gene>
<evidence type="ECO:0000313" key="2">
    <source>
        <dbReference type="EMBL" id="KAK5947912.1"/>
    </source>
</evidence>
<dbReference type="InterPro" id="IPR036188">
    <property type="entry name" value="FAD/NAD-bd_sf"/>
</dbReference>
<dbReference type="PANTHER" id="PTHR13847:SF213">
    <property type="entry name" value="DEPENDENT OXIDOREDUCTASE, PUTATIVE-RELATED"/>
    <property type="match status" value="1"/>
</dbReference>
<dbReference type="EMBL" id="JAKLMC020000059">
    <property type="protein sequence ID" value="KAK5947912.1"/>
    <property type="molecule type" value="Genomic_DNA"/>
</dbReference>
<accession>A0AAN8I130</accession>
<name>A0AAN8I130_9EURO</name>
<dbReference type="Proteomes" id="UP001316803">
    <property type="component" value="Unassembled WGS sequence"/>
</dbReference>
<dbReference type="InterPro" id="IPR006076">
    <property type="entry name" value="FAD-dep_OxRdtase"/>
</dbReference>
<reference evidence="2 3" key="1">
    <citation type="submission" date="2022-12" db="EMBL/GenBank/DDBJ databases">
        <title>Genomic features and morphological characterization of a novel Knufia sp. strain isolated from spacecraft assembly facility.</title>
        <authorList>
            <person name="Teixeira M."/>
            <person name="Chander A.M."/>
            <person name="Stajich J.E."/>
            <person name="Venkateswaran K."/>
        </authorList>
    </citation>
    <scope>NUCLEOTIDE SEQUENCE [LARGE SCALE GENOMIC DNA]</scope>
    <source>
        <strain evidence="2 3">FJI-L2-BK-P2</strain>
    </source>
</reference>
<proteinExistence type="predicted"/>
<organism evidence="2 3">
    <name type="scientific">Knufia fluminis</name>
    <dbReference type="NCBI Taxonomy" id="191047"/>
    <lineage>
        <taxon>Eukaryota</taxon>
        <taxon>Fungi</taxon>
        <taxon>Dikarya</taxon>
        <taxon>Ascomycota</taxon>
        <taxon>Pezizomycotina</taxon>
        <taxon>Eurotiomycetes</taxon>
        <taxon>Chaetothyriomycetidae</taxon>
        <taxon>Chaetothyriales</taxon>
        <taxon>Trichomeriaceae</taxon>
        <taxon>Knufia</taxon>
    </lineage>
</organism>
<comment type="caution">
    <text evidence="2">The sequence shown here is derived from an EMBL/GenBank/DDBJ whole genome shotgun (WGS) entry which is preliminary data.</text>
</comment>
<sequence>MSARTKRAVPDELRRLISQQMHSDPLLPHSQPTTSSWQLPPHELANIRSENVPEEVDYVIIGSGITACGVVKTLLEDPSSAEKSVAVLEARELCSSATGRNGGQLTRIPPNRHLEIAERYGVEQANTVVRLNLKCLQEMHALAESHGPEFEKDCRHVRLEKFFSYYDEDLYEEAKEALKFYEAQIPEENGVFKVVSKEETSSVYHLRNAVGGFRFPAGVVSPYRLVTNTLKKLLADYPSRLTINTRTPVTAIHYDSGSAHKFPYMISTSRGPIRAKTVIHCTNGHSGHLNPGLRGSLYPARGVMSAQSAPAQFPDSSRKNSWSFFRTASYHEQARVVEKGHYYAHQHPQTGDVWLGGHYDGTGGYITGNDGEVDADAARNIVTMIPQLFDDQVTGGKASDSAKVWSGILGYTADSLPFVGRLPRRLTWRDGSGEWIAAGYNGWGMVNGLLCGSAVAQMVLGKDLTAWFPETYGITDKRLDGQAFAKDEMLRFYFEETGAFDMASQPHRSRPNKL</sequence>
<dbReference type="Gene3D" id="3.30.9.10">
    <property type="entry name" value="D-Amino Acid Oxidase, subunit A, domain 2"/>
    <property type="match status" value="1"/>
</dbReference>
<keyword evidence="3" id="KW-1185">Reference proteome</keyword>